<name>A0A0P9ECS8_9GAMM</name>
<reference evidence="2" key="1">
    <citation type="submission" date="2016-10" db="EMBL/GenBank/DDBJ databases">
        <authorList>
            <person name="Varghese N."/>
        </authorList>
    </citation>
    <scope>NUCLEOTIDE SEQUENCE [LARGE SCALE GENOMIC DNA]</scope>
    <source>
        <strain evidence="2">HL 19</strain>
    </source>
</reference>
<keyword evidence="2" id="KW-1185">Reference proteome</keyword>
<dbReference type="RefSeq" id="WP_054966062.1">
    <property type="nucleotide sequence ID" value="NZ_FMUN01000003.1"/>
</dbReference>
<sequence length="123" mass="13121">MDETLFFFMTASPAKNPERCATPFYMATVGATLEYRTVMALQMEAVNLFKPGVADDLAAVEGGRPIIDFIRDAAEAGAELYVCSGSLAAQGIAEEELIPECTGVVGGTWMIEEAGEADLVISY</sequence>
<dbReference type="Pfam" id="PF02635">
    <property type="entry name" value="DsrE"/>
    <property type="match status" value="1"/>
</dbReference>
<dbReference type="InterPro" id="IPR003787">
    <property type="entry name" value="Sulphur_relay_DsrE/F-like"/>
</dbReference>
<dbReference type="PANTHER" id="PTHR34655">
    <property type="entry name" value="CONSERVED WITHIN P. AEROPHILUM"/>
    <property type="match status" value="1"/>
</dbReference>
<gene>
    <name evidence="1" type="ORF">SAMN05661077_1340</name>
</gene>
<dbReference type="Proteomes" id="UP000183104">
    <property type="component" value="Unassembled WGS sequence"/>
</dbReference>
<dbReference type="InterPro" id="IPR027396">
    <property type="entry name" value="DsrEFH-like"/>
</dbReference>
<evidence type="ECO:0000313" key="1">
    <source>
        <dbReference type="EMBL" id="SCY14421.1"/>
    </source>
</evidence>
<organism evidence="1 2">
    <name type="scientific">Thiohalorhabdus denitrificans</name>
    <dbReference type="NCBI Taxonomy" id="381306"/>
    <lineage>
        <taxon>Bacteria</taxon>
        <taxon>Pseudomonadati</taxon>
        <taxon>Pseudomonadota</taxon>
        <taxon>Gammaproteobacteria</taxon>
        <taxon>Thiohalorhabdales</taxon>
        <taxon>Thiohalorhabdaceae</taxon>
        <taxon>Thiohalorhabdus</taxon>
    </lineage>
</organism>
<dbReference type="OrthoDB" id="9812053at2"/>
<dbReference type="PANTHER" id="PTHR34655:SF2">
    <property type="entry name" value="PEROXIREDOXIN FAMILY PROTEIN"/>
    <property type="match status" value="1"/>
</dbReference>
<accession>A0A0P9ECS8</accession>
<dbReference type="AlphaFoldDB" id="A0A0P9ECS8"/>
<evidence type="ECO:0000313" key="2">
    <source>
        <dbReference type="Proteomes" id="UP000183104"/>
    </source>
</evidence>
<proteinExistence type="predicted"/>
<dbReference type="SUPFAM" id="SSF75169">
    <property type="entry name" value="DsrEFH-like"/>
    <property type="match status" value="1"/>
</dbReference>
<dbReference type="EMBL" id="FMUN01000003">
    <property type="protein sequence ID" value="SCY14421.1"/>
    <property type="molecule type" value="Genomic_DNA"/>
</dbReference>
<dbReference type="Gene3D" id="3.40.1260.10">
    <property type="entry name" value="DsrEFH-like"/>
    <property type="match status" value="1"/>
</dbReference>
<protein>
    <submittedName>
        <fullName evidence="1">Uncharacterized protein</fullName>
    </submittedName>
</protein>
<dbReference type="STRING" id="381306.AN478_07870"/>